<protein>
    <submittedName>
        <fullName evidence="8">RagB/SusD family nutrient uptake outer membrane protein</fullName>
    </submittedName>
</protein>
<evidence type="ECO:0000256" key="3">
    <source>
        <dbReference type="ARBA" id="ARBA00022729"/>
    </source>
</evidence>
<dbReference type="EMBL" id="QJHK01000004">
    <property type="protein sequence ID" value="PXY41532.1"/>
    <property type="molecule type" value="Genomic_DNA"/>
</dbReference>
<dbReference type="InterPro" id="IPR012944">
    <property type="entry name" value="SusD_RagB_dom"/>
</dbReference>
<comment type="subcellular location">
    <subcellularLocation>
        <location evidence="1">Cell outer membrane</location>
    </subcellularLocation>
</comment>
<keyword evidence="3" id="KW-0732">Signal</keyword>
<accession>A0A2V4BSH1</accession>
<keyword evidence="4" id="KW-0472">Membrane</keyword>
<feature type="domain" description="SusD-like N-terminal" evidence="7">
    <location>
        <begin position="28"/>
        <end position="229"/>
    </location>
</feature>
<evidence type="ECO:0000313" key="9">
    <source>
        <dbReference type="Proteomes" id="UP000247903"/>
    </source>
</evidence>
<evidence type="ECO:0000256" key="4">
    <source>
        <dbReference type="ARBA" id="ARBA00023136"/>
    </source>
</evidence>
<dbReference type="GO" id="GO:0009279">
    <property type="term" value="C:cell outer membrane"/>
    <property type="evidence" value="ECO:0007669"/>
    <property type="project" value="UniProtKB-SubCell"/>
</dbReference>
<keyword evidence="9" id="KW-1185">Reference proteome</keyword>
<comment type="similarity">
    <text evidence="2">Belongs to the SusD family.</text>
</comment>
<dbReference type="OrthoDB" id="5694214at2"/>
<evidence type="ECO:0000259" key="7">
    <source>
        <dbReference type="Pfam" id="PF14322"/>
    </source>
</evidence>
<dbReference type="SUPFAM" id="SSF48452">
    <property type="entry name" value="TPR-like"/>
    <property type="match status" value="1"/>
</dbReference>
<gene>
    <name evidence="8" type="ORF">DMB65_06140</name>
</gene>
<evidence type="ECO:0000313" key="8">
    <source>
        <dbReference type="EMBL" id="PXY41532.1"/>
    </source>
</evidence>
<organism evidence="8 9">
    <name type="scientific">Flavobacterium cheongpyeongense</name>
    <dbReference type="NCBI Taxonomy" id="2212651"/>
    <lineage>
        <taxon>Bacteria</taxon>
        <taxon>Pseudomonadati</taxon>
        <taxon>Bacteroidota</taxon>
        <taxon>Flavobacteriia</taxon>
        <taxon>Flavobacteriales</taxon>
        <taxon>Flavobacteriaceae</taxon>
        <taxon>Flavobacterium</taxon>
    </lineage>
</organism>
<dbReference type="Pfam" id="PF07980">
    <property type="entry name" value="SusD_RagB"/>
    <property type="match status" value="1"/>
</dbReference>
<dbReference type="InterPro" id="IPR033985">
    <property type="entry name" value="SusD-like_N"/>
</dbReference>
<dbReference type="Pfam" id="PF14322">
    <property type="entry name" value="SusD-like_3"/>
    <property type="match status" value="1"/>
</dbReference>
<dbReference type="InterPro" id="IPR011990">
    <property type="entry name" value="TPR-like_helical_dom_sf"/>
</dbReference>
<evidence type="ECO:0000259" key="6">
    <source>
        <dbReference type="Pfam" id="PF07980"/>
    </source>
</evidence>
<evidence type="ECO:0000256" key="2">
    <source>
        <dbReference type="ARBA" id="ARBA00006275"/>
    </source>
</evidence>
<feature type="domain" description="RagB/SusD" evidence="6">
    <location>
        <begin position="374"/>
        <end position="569"/>
    </location>
</feature>
<sequence>MKTIKYFIAISAIIVVSSCSDVLDTENLKDKSLETFYKSPTDINEAIAGVYNAIYTTNVHSEEQMAANLMDNMMLGGGGPDDKSAKYVDNFEDPTDDTYYDLWGQSYKGIARANAIIEKTADANFTTYFATPAQAEEFKNQAIGEALFMRAFFYFRLAKFFGGVPLITKIDGVKNGPRATYSETFAQIASDLKLAIETMPAKPFTSIPTSEYGHANKWVAEAYLARVFLFYTGYMTNIEKQATTDLPLVDGSKLTANDVTTHLNDCINNSGYKLASDFRNIWPYSYVNKASGKPILPWAATENLSWIGQDGSTPTFGTGNFESMFVQRFSFGDWGWSNGNIYTNRLCLFNALRDNSLVPFGAGWGWLTVNPKLYNNWSDLDPRKRGSILEVGKADQGTENYVGGFGTHETGYFNKKYTSLQYPTAAGATVGMFVQLYGWKNTDMQLMHAQDFIFMRFADVLLMHSEITQTPAGINAVRTRAGGLPSVGYSIEALKEERLHEFAFEGLHWFDLVRWGDVETAFNDSFPVKNTGTDATYSVKYRPETKALVSIPETEIRLSNGVYVQNPGW</sequence>
<comment type="caution">
    <text evidence="8">The sequence shown here is derived from an EMBL/GenBank/DDBJ whole genome shotgun (WGS) entry which is preliminary data.</text>
</comment>
<reference evidence="8 9" key="1">
    <citation type="submission" date="2018-05" db="EMBL/GenBank/DDBJ databases">
        <title>Flavobacterium sp. strain IMCC34759, incomplete genome.</title>
        <authorList>
            <person name="Joung Y."/>
            <person name="Cho J."/>
        </authorList>
    </citation>
    <scope>NUCLEOTIDE SEQUENCE [LARGE SCALE GENOMIC DNA]</scope>
    <source>
        <strain evidence="8 9">IMCC34759</strain>
    </source>
</reference>
<evidence type="ECO:0000256" key="1">
    <source>
        <dbReference type="ARBA" id="ARBA00004442"/>
    </source>
</evidence>
<dbReference type="Proteomes" id="UP000247903">
    <property type="component" value="Unassembled WGS sequence"/>
</dbReference>
<dbReference type="Gene3D" id="1.25.40.390">
    <property type="match status" value="1"/>
</dbReference>
<dbReference type="AlphaFoldDB" id="A0A2V4BSH1"/>
<dbReference type="PROSITE" id="PS51257">
    <property type="entry name" value="PROKAR_LIPOPROTEIN"/>
    <property type="match status" value="1"/>
</dbReference>
<evidence type="ECO:0000256" key="5">
    <source>
        <dbReference type="ARBA" id="ARBA00023237"/>
    </source>
</evidence>
<dbReference type="RefSeq" id="WP_110305778.1">
    <property type="nucleotide sequence ID" value="NZ_QJHK01000004.1"/>
</dbReference>
<name>A0A2V4BSH1_9FLAO</name>
<keyword evidence="5" id="KW-0998">Cell outer membrane</keyword>
<proteinExistence type="inferred from homology"/>